<accession>A0A7V8FV74</accession>
<dbReference type="Pfam" id="PF02653">
    <property type="entry name" value="BPD_transp_2"/>
    <property type="match status" value="1"/>
</dbReference>
<feature type="transmembrane region" description="Helical" evidence="6">
    <location>
        <begin position="222"/>
        <end position="246"/>
    </location>
</feature>
<feature type="transmembrane region" description="Helical" evidence="6">
    <location>
        <begin position="175"/>
        <end position="191"/>
    </location>
</feature>
<keyword evidence="2" id="KW-1003">Cell membrane</keyword>
<feature type="transmembrane region" description="Helical" evidence="6">
    <location>
        <begin position="80"/>
        <end position="104"/>
    </location>
</feature>
<evidence type="ECO:0000313" key="8">
    <source>
        <dbReference type="Proteomes" id="UP000462435"/>
    </source>
</evidence>
<dbReference type="PANTHER" id="PTHR43370">
    <property type="entry name" value="SUGAR ABC TRANSPORTER INTEGRAL MEMBRANE PROTEIN-RELATED"/>
    <property type="match status" value="1"/>
</dbReference>
<dbReference type="EMBL" id="WNDX01000095">
    <property type="protein sequence ID" value="KAF1042078.1"/>
    <property type="molecule type" value="Genomic_DNA"/>
</dbReference>
<keyword evidence="3 6" id="KW-0812">Transmembrane</keyword>
<feature type="transmembrane region" description="Helical" evidence="6">
    <location>
        <begin position="258"/>
        <end position="287"/>
    </location>
</feature>
<feature type="transmembrane region" description="Helical" evidence="6">
    <location>
        <begin position="299"/>
        <end position="317"/>
    </location>
</feature>
<organism evidence="7 8">
    <name type="scientific">Herbaspirillum frisingense</name>
    <dbReference type="NCBI Taxonomy" id="92645"/>
    <lineage>
        <taxon>Bacteria</taxon>
        <taxon>Pseudomonadati</taxon>
        <taxon>Pseudomonadota</taxon>
        <taxon>Betaproteobacteria</taxon>
        <taxon>Burkholderiales</taxon>
        <taxon>Oxalobacteraceae</taxon>
        <taxon>Herbaspirillum</taxon>
    </lineage>
</organism>
<feature type="transmembrane region" description="Helical" evidence="6">
    <location>
        <begin position="110"/>
        <end position="133"/>
    </location>
</feature>
<evidence type="ECO:0000313" key="7">
    <source>
        <dbReference type="EMBL" id="KAF1042078.1"/>
    </source>
</evidence>
<dbReference type="AlphaFoldDB" id="A0A7V8FV74"/>
<dbReference type="CDD" id="cd06580">
    <property type="entry name" value="TM_PBP1_transp_TpRbsC_like"/>
    <property type="match status" value="1"/>
</dbReference>
<evidence type="ECO:0000256" key="6">
    <source>
        <dbReference type="SAM" id="Phobius"/>
    </source>
</evidence>
<evidence type="ECO:0000256" key="5">
    <source>
        <dbReference type="ARBA" id="ARBA00023136"/>
    </source>
</evidence>
<sequence>MSHADHAEWLAWSLFAAGLLPAVLRAAAPILLAALGGLVSDLAGCINVALEGLMLVAAFFGVIVCAYAPHWFPQLAPACYPWIGCVAGLLAALLLAGLLAVFHLEWGADLIVAGIAINVLAAGLTVFLLGVLVGDKGSTASLASAPLPALHVPGLQGWPVLDVLANGENRRGHHVLVYAALLAAPLLWLLLRATRWGVWLRAAGENAQAAAAAGIPVKRMRYLALLMSGLLAGLGGIYLSMGYLTLFQADMTAGRGFLALAAVFLGARRLGGVLGAALLFGAAGVLATQLGGWRIPPQLIYMLPPLVTLAALAVAGWRRGRAGKRIVN</sequence>
<comment type="caution">
    <text evidence="7">The sequence shown here is derived from an EMBL/GenBank/DDBJ whole genome shotgun (WGS) entry which is preliminary data.</text>
</comment>
<evidence type="ECO:0000256" key="2">
    <source>
        <dbReference type="ARBA" id="ARBA00022475"/>
    </source>
</evidence>
<comment type="subcellular location">
    <subcellularLocation>
        <location evidence="1">Cell membrane</location>
        <topology evidence="1">Multi-pass membrane protein</topology>
    </subcellularLocation>
</comment>
<dbReference type="GO" id="GO:0005886">
    <property type="term" value="C:plasma membrane"/>
    <property type="evidence" value="ECO:0007669"/>
    <property type="project" value="UniProtKB-SubCell"/>
</dbReference>
<gene>
    <name evidence="7" type="ORF">GAK35_02923</name>
</gene>
<dbReference type="InterPro" id="IPR001851">
    <property type="entry name" value="ABC_transp_permease"/>
</dbReference>
<evidence type="ECO:0000256" key="3">
    <source>
        <dbReference type="ARBA" id="ARBA00022692"/>
    </source>
</evidence>
<evidence type="ECO:0000256" key="1">
    <source>
        <dbReference type="ARBA" id="ARBA00004651"/>
    </source>
</evidence>
<name>A0A7V8FV74_9BURK</name>
<reference evidence="8" key="1">
    <citation type="journal article" date="2020" name="MBio">
        <title>Horizontal gene transfer to a defensive symbiont with a reduced genome amongst a multipartite beetle microbiome.</title>
        <authorList>
            <person name="Waterworth S.C."/>
            <person name="Florez L.V."/>
            <person name="Rees E.R."/>
            <person name="Hertweck C."/>
            <person name="Kaltenpoth M."/>
            <person name="Kwan J.C."/>
        </authorList>
    </citation>
    <scope>NUCLEOTIDE SEQUENCE [LARGE SCALE GENOMIC DNA]</scope>
</reference>
<protein>
    <recommendedName>
        <fullName evidence="9">ABC transporter permease</fullName>
    </recommendedName>
</protein>
<evidence type="ECO:0008006" key="9">
    <source>
        <dbReference type="Google" id="ProtNLM"/>
    </source>
</evidence>
<keyword evidence="4 6" id="KW-1133">Transmembrane helix</keyword>
<evidence type="ECO:0000256" key="4">
    <source>
        <dbReference type="ARBA" id="ARBA00022989"/>
    </source>
</evidence>
<feature type="transmembrane region" description="Helical" evidence="6">
    <location>
        <begin position="49"/>
        <end position="68"/>
    </location>
</feature>
<proteinExistence type="predicted"/>
<dbReference type="PANTHER" id="PTHR43370:SF2">
    <property type="entry name" value="ABC TRANSPORTER PERMEASE PROTEIN"/>
    <property type="match status" value="1"/>
</dbReference>
<dbReference type="GO" id="GO:0022857">
    <property type="term" value="F:transmembrane transporter activity"/>
    <property type="evidence" value="ECO:0007669"/>
    <property type="project" value="InterPro"/>
</dbReference>
<keyword evidence="5 6" id="KW-0472">Membrane</keyword>
<dbReference type="Proteomes" id="UP000462435">
    <property type="component" value="Unassembled WGS sequence"/>
</dbReference>